<organism evidence="2">
    <name type="scientific">Sporisorium scitamineum</name>
    <dbReference type="NCBI Taxonomy" id="49012"/>
    <lineage>
        <taxon>Eukaryota</taxon>
        <taxon>Fungi</taxon>
        <taxon>Dikarya</taxon>
        <taxon>Basidiomycota</taxon>
        <taxon>Ustilaginomycotina</taxon>
        <taxon>Ustilaginomycetes</taxon>
        <taxon>Ustilaginales</taxon>
        <taxon>Ustilaginaceae</taxon>
        <taxon>Sporisorium</taxon>
    </lineage>
</organism>
<dbReference type="EMBL" id="LK056664">
    <property type="protein sequence ID" value="CDU23661.1"/>
    <property type="molecule type" value="Genomic_DNA"/>
</dbReference>
<name>A0A127ZBZ3_9BASI</name>
<dbReference type="SUPFAM" id="SSF82199">
    <property type="entry name" value="SET domain"/>
    <property type="match status" value="2"/>
</dbReference>
<dbReference type="OrthoDB" id="441812at2759"/>
<dbReference type="InterPro" id="IPR046341">
    <property type="entry name" value="SET_dom_sf"/>
</dbReference>
<feature type="compositionally biased region" description="Low complexity" evidence="1">
    <location>
        <begin position="28"/>
        <end position="58"/>
    </location>
</feature>
<feature type="region of interest" description="Disordered" evidence="1">
    <location>
        <begin position="329"/>
        <end position="380"/>
    </location>
</feature>
<dbReference type="InterPro" id="IPR050600">
    <property type="entry name" value="SETD3_SETD6_MTase"/>
</dbReference>
<dbReference type="AlphaFoldDB" id="A0A127ZBZ3"/>
<keyword evidence="2" id="KW-0489">Methyltransferase</keyword>
<proteinExistence type="predicted"/>
<gene>
    <name evidence="2" type="ORF">SPSC_02290</name>
</gene>
<dbReference type="PANTHER" id="PTHR13271">
    <property type="entry name" value="UNCHARACTERIZED PUTATIVE METHYLTRANSFERASE"/>
    <property type="match status" value="1"/>
</dbReference>
<feature type="region of interest" description="Disordered" evidence="1">
    <location>
        <begin position="1"/>
        <end position="58"/>
    </location>
</feature>
<dbReference type="PANTHER" id="PTHR13271:SF34">
    <property type="entry name" value="N-LYSINE METHYLTRANSFERASE SETD6"/>
    <property type="match status" value="1"/>
</dbReference>
<dbReference type="Gene3D" id="3.90.1410.10">
    <property type="entry name" value="set domain protein methyltransferase, domain 1"/>
    <property type="match status" value="1"/>
</dbReference>
<evidence type="ECO:0000256" key="1">
    <source>
        <dbReference type="SAM" id="MobiDB-lite"/>
    </source>
</evidence>
<protein>
    <submittedName>
        <fullName evidence="2">Related to RKM3-ribosomal lysine methyltransferase</fullName>
    </submittedName>
</protein>
<keyword evidence="2" id="KW-0808">Transferase</keyword>
<accession>A0A127ZBZ3</accession>
<evidence type="ECO:0000313" key="2">
    <source>
        <dbReference type="EMBL" id="CDU23661.1"/>
    </source>
</evidence>
<dbReference type="GO" id="GO:0032259">
    <property type="term" value="P:methylation"/>
    <property type="evidence" value="ECO:0007669"/>
    <property type="project" value="UniProtKB-KW"/>
</dbReference>
<dbReference type="CDD" id="cd10527">
    <property type="entry name" value="SET_LSMT"/>
    <property type="match status" value="1"/>
</dbReference>
<dbReference type="GO" id="GO:0016279">
    <property type="term" value="F:protein-lysine N-methyltransferase activity"/>
    <property type="evidence" value="ECO:0007669"/>
    <property type="project" value="TreeGrafter"/>
</dbReference>
<reference evidence="2" key="1">
    <citation type="submission" date="2014-06" db="EMBL/GenBank/DDBJ databases">
        <authorList>
            <person name="Ju J."/>
            <person name="Zhang J."/>
        </authorList>
    </citation>
    <scope>NUCLEOTIDE SEQUENCE</scope>
    <source>
        <strain evidence="2">SscI8</strain>
    </source>
</reference>
<dbReference type="GO" id="GO:0005634">
    <property type="term" value="C:nucleus"/>
    <property type="evidence" value="ECO:0007669"/>
    <property type="project" value="TreeGrafter"/>
</dbReference>
<sequence length="674" mass="75841">MTGSSDHSFSPRASKRPRTQRYSDPIQSRSSTVSSSSSSNTSLATPATSCSPAPTSPSQPTRLKRFLLWCQSQGIHIDPALDLRYSDDAVSWSISIHAHTTIPNDTVVVTIPKTAILSRKTSALSTVLKGKWLSDSYETVGLELALCLLYERCLGKRSRFEPFLSILPRLPVPLPFLRTAKDDVWRWITATETDRIDHRASFSYHLSSSSSATASWPYDHDYGICKQKALDYFYDIGIPILARSKLFDKTQRQHLDGLENAFLTAYTHVSSRDFIIDTYHGVGLVPVADLFNHAEVHTVQFESDQDVCEICGVAFLTGHEEDECRFGVGEEEGAEDEEAEEEDDDDADEKDVQDEGDEEIPDSTLEDQVEETEADEESSLELDDTLDMRTLTSFNPGEEMYNTYGPLSNALLLTRYGFCLDTETDFERLTIDLRFLSERQAFFQAFTSHPSSGFERIAEVEAVFDHVLALVVGRFPPAVDEEDEEEVVKQKGIECTAIDALHHLDHLLPSLPDYLTSSFCPLFSPFPSIDQDLVDRDHIHPLFVSSTGRISIPLFLLTLLLLLHHHHRPSSLQLNPADLNLTGKTVRKTLHTLHTFWSTRLDALYITSRVERALERLESPHVEYAEKACIHHAYQEHVALKGAISNLDELLTHPHLTPHEHTPHLAQLSSKTNE</sequence>